<feature type="coiled-coil region" evidence="1">
    <location>
        <begin position="649"/>
        <end position="676"/>
    </location>
</feature>
<keyword evidence="1" id="KW-0175">Coiled coil</keyword>
<protein>
    <submittedName>
        <fullName evidence="3">Uncharacterized protein</fullName>
    </submittedName>
</protein>
<evidence type="ECO:0000313" key="3">
    <source>
        <dbReference type="EMBL" id="RUQ90371.1"/>
    </source>
</evidence>
<dbReference type="RefSeq" id="WP_127111059.1">
    <property type="nucleotide sequence ID" value="NZ_RZGR01000004.1"/>
</dbReference>
<feature type="coiled-coil region" evidence="1">
    <location>
        <begin position="757"/>
        <end position="819"/>
    </location>
</feature>
<evidence type="ECO:0000313" key="4">
    <source>
        <dbReference type="Proteomes" id="UP000288012"/>
    </source>
</evidence>
<keyword evidence="4" id="KW-1185">Reference proteome</keyword>
<feature type="transmembrane region" description="Helical" evidence="2">
    <location>
        <begin position="948"/>
        <end position="971"/>
    </location>
</feature>
<organism evidence="3 4">
    <name type="scientific">Legionella septentrionalis</name>
    <dbReference type="NCBI Taxonomy" id="2498109"/>
    <lineage>
        <taxon>Bacteria</taxon>
        <taxon>Pseudomonadati</taxon>
        <taxon>Pseudomonadota</taxon>
        <taxon>Gammaproteobacteria</taxon>
        <taxon>Legionellales</taxon>
        <taxon>Legionellaceae</taxon>
        <taxon>Legionella</taxon>
    </lineage>
</organism>
<dbReference type="EMBL" id="RZGR01000004">
    <property type="protein sequence ID" value="RUQ90371.1"/>
    <property type="molecule type" value="Genomic_DNA"/>
</dbReference>
<accession>A0A3S0X1L7</accession>
<keyword evidence="2" id="KW-1133">Transmembrane helix</keyword>
<comment type="caution">
    <text evidence="3">The sequence shown here is derived from an EMBL/GenBank/DDBJ whole genome shotgun (WGS) entry which is preliminary data.</text>
</comment>
<dbReference type="AlphaFoldDB" id="A0A3S0X1L7"/>
<reference evidence="3 4" key="1">
    <citation type="submission" date="2018-12" db="EMBL/GenBank/DDBJ databases">
        <title>Legionella sp,whole genome shotgun sequence.</title>
        <authorList>
            <person name="Wu H."/>
        </authorList>
    </citation>
    <scope>NUCLEOTIDE SEQUENCE [LARGE SCALE GENOMIC DNA]</scope>
    <source>
        <strain evidence="4">km714</strain>
    </source>
</reference>
<evidence type="ECO:0000256" key="2">
    <source>
        <dbReference type="SAM" id="Phobius"/>
    </source>
</evidence>
<dbReference type="Proteomes" id="UP000288012">
    <property type="component" value="Unassembled WGS sequence"/>
</dbReference>
<proteinExistence type="predicted"/>
<name>A0A3S0X1L7_9GAMM</name>
<evidence type="ECO:0000256" key="1">
    <source>
        <dbReference type="SAM" id="Coils"/>
    </source>
</evidence>
<gene>
    <name evidence="3" type="ORF">EKM59_01815</name>
</gene>
<keyword evidence="2" id="KW-0812">Transmembrane</keyword>
<keyword evidence="2" id="KW-0472">Membrane</keyword>
<sequence length="1001" mass="113382">MPKMTCLDDVFESLTKEKPKQPSAFLIALGTDTQFTEKPVVVQKPANSPYELGEFYSFLMQYITHLLGEKGEKHKGAISYVSESVTVIDGPDTAGTLVGDRISKLVLQTLGFAASGKETLILGAHSRGAVETMLALHEIHRIKEELASEDTPKSLHEILCNSTCPYTKAAMQKLSESVQDKPQNRKLLLERLNKLNLNAFLLDPVPGGRLYGLPYTRWDDPRFYDSLSEKCNSLELYLCRDERSGCFRPIVAKDMQPIVIPGHHGTTSGNLYTQKLNKPPKAGDTSTIMKLMICKFLHFSHTVTANAGQTLFTSLNEDIDCAHPGLQQIANEFMRSDNKARYKLLLDHYLTVKQNDQAFLSLAQDGYIVVGIENINGQRYVHYRAHNDFSMGDIAPSLQGEFVNTEHALLYLRQYIQFDEIISAKPVEQLQHITTALADVLKILLSLPAENEDEKTQRLRKLFENEQGRKVFFSGFSMLIDAVSQTYLRNNLSSQEKQQLMQAIKEPFNVLSLARRRLETFAESGTISINTYINILDGFEKILQSGLKKTVEEHASLITQRAKSMQKQLHLFLAPEQDFQQTLTCFKSGLNKLGESEALTSIRKCMEELDPVNVTTVKEALKKELEAINNSEFQDREKVFKQIVELATATNLNAHIEAQQRTYEQYLQELEQINEAAQVLDGGYDTLSGLVSKGGEQTIEINRDELCQHSDTLVKASARLLLEKQHDLQLQPELISHAFFETVKKRAISLGAIDPEKRSLQENLVQKEQALQKMVEEAKQQEEKLTAKTEEIEKQQQTLNEKDKTISQHETSIKKHQEEFKIKQEFIETLASKKEVECAHIIQTKLLVYTEQHLQHLFQEAQKYKDIQGSHLDLLTEWLHVTDAKSTANYKQIRDTHQGVRQLYEELSNPNVLPSEKIKAFHASLMKMEKNLNLTDNVDWSRFRNRCLLAIAIIFTGIIPGLIVMGIYAAATSHSMSFFAKGTGGRYQENCELSAQQIPAA</sequence>